<evidence type="ECO:0000256" key="1">
    <source>
        <dbReference type="SAM" id="MobiDB-lite"/>
    </source>
</evidence>
<accession>A0A9W7XXB4</accession>
<protein>
    <submittedName>
        <fullName evidence="2">Uncharacterized protein</fullName>
    </submittedName>
</protein>
<comment type="caution">
    <text evidence="2">The sequence shown here is derived from an EMBL/GenBank/DDBJ whole genome shotgun (WGS) entry which is preliminary data.</text>
</comment>
<dbReference type="OrthoDB" id="5595404at2759"/>
<organism evidence="2 3">
    <name type="scientific">Coemansia erecta</name>
    <dbReference type="NCBI Taxonomy" id="147472"/>
    <lineage>
        <taxon>Eukaryota</taxon>
        <taxon>Fungi</taxon>
        <taxon>Fungi incertae sedis</taxon>
        <taxon>Zoopagomycota</taxon>
        <taxon>Kickxellomycotina</taxon>
        <taxon>Kickxellomycetes</taxon>
        <taxon>Kickxellales</taxon>
        <taxon>Kickxellaceae</taxon>
        <taxon>Coemansia</taxon>
    </lineage>
</organism>
<dbReference type="AlphaFoldDB" id="A0A9W7XXB4"/>
<feature type="compositionally biased region" description="Acidic residues" evidence="1">
    <location>
        <begin position="60"/>
        <end position="70"/>
    </location>
</feature>
<reference evidence="2" key="1">
    <citation type="submission" date="2022-07" db="EMBL/GenBank/DDBJ databases">
        <title>Phylogenomic reconstructions and comparative analyses of Kickxellomycotina fungi.</title>
        <authorList>
            <person name="Reynolds N.K."/>
            <person name="Stajich J.E."/>
            <person name="Barry K."/>
            <person name="Grigoriev I.V."/>
            <person name="Crous P."/>
            <person name="Smith M.E."/>
        </authorList>
    </citation>
    <scope>NUCLEOTIDE SEQUENCE</scope>
    <source>
        <strain evidence="2">NBRC 32514</strain>
    </source>
</reference>
<evidence type="ECO:0000313" key="3">
    <source>
        <dbReference type="Proteomes" id="UP001149813"/>
    </source>
</evidence>
<feature type="region of interest" description="Disordered" evidence="1">
    <location>
        <begin position="45"/>
        <end position="133"/>
    </location>
</feature>
<sequence length="133" mass="14661">MVLTLRSSVYPATWHEYEDQFNYFYNCHFIEQNYYDYLASGYPQANTVADGSSNDHADGGDDASDQDMDYYSDGSSSAAIGIDEDIGDIDVHMSSVNDPPPPPSKPVDESAPDSSHADIVTSSDQKQDKEFLS</sequence>
<gene>
    <name evidence="2" type="ORF">LPJ53_004721</name>
</gene>
<proteinExistence type="predicted"/>
<dbReference type="EMBL" id="JANBOJ010000235">
    <property type="protein sequence ID" value="KAJ1720682.1"/>
    <property type="molecule type" value="Genomic_DNA"/>
</dbReference>
<keyword evidence="3" id="KW-1185">Reference proteome</keyword>
<evidence type="ECO:0000313" key="2">
    <source>
        <dbReference type="EMBL" id="KAJ1720682.1"/>
    </source>
</evidence>
<dbReference type="Proteomes" id="UP001149813">
    <property type="component" value="Unassembled WGS sequence"/>
</dbReference>
<name>A0A9W7XXB4_9FUNG</name>